<name>A0A075NZQ9_9ALTE</name>
<keyword evidence="2" id="KW-1185">Reference proteome</keyword>
<accession>A0A075NZQ9</accession>
<evidence type="ECO:0000313" key="2">
    <source>
        <dbReference type="Proteomes" id="UP000056090"/>
    </source>
</evidence>
<sequence>MRQSFIKKLEDMPGWFNHDNYAIFDDFSFEELYKEIQSRISIDLALDFFAENSRDSDYKSIEEHGAFEWQAYNSILSGSPTLSRVSPDNGENFECYNLIDHLIDRQLSSYHKYGVRMMGAGELRHLNGKLDEKFGPGEYVEDFNMELLDFKRFHLPLAHLLGESDVCKYSQVPIVFDLESFTDKEILAGVKDLLSVMRKQLSIAEPSKSRVWVSDRDKILEYKVLQTLDLRLWQKYEGIRIKKSVLIVALYPNGERGEVEFDATVNPFIKKLTSENVILPTK</sequence>
<dbReference type="KEGG" id="aal:EP13_10330"/>
<gene>
    <name evidence="1" type="ORF">EP13_10330</name>
</gene>
<dbReference type="eggNOG" id="ENOG503165W">
    <property type="taxonomic scope" value="Bacteria"/>
</dbReference>
<protein>
    <submittedName>
        <fullName evidence="1">Uncharacterized protein</fullName>
    </submittedName>
</protein>
<dbReference type="GeneID" id="78255301"/>
<reference evidence="1 2" key="1">
    <citation type="submission" date="2014-06" db="EMBL/GenBank/DDBJ databases">
        <title>Genomes of Alteromonas australica, a world apart.</title>
        <authorList>
            <person name="Gonzaga A."/>
            <person name="Lopez-Perez M."/>
            <person name="Rodriguez-Valera F."/>
        </authorList>
    </citation>
    <scope>NUCLEOTIDE SEQUENCE [LARGE SCALE GENOMIC DNA]</scope>
    <source>
        <strain evidence="1 2">H 17</strain>
    </source>
</reference>
<dbReference type="EMBL" id="CP008849">
    <property type="protein sequence ID" value="AIF99046.1"/>
    <property type="molecule type" value="Genomic_DNA"/>
</dbReference>
<dbReference type="InterPro" id="IPR045664">
    <property type="entry name" value="DUF6387"/>
</dbReference>
<evidence type="ECO:0000313" key="1">
    <source>
        <dbReference type="EMBL" id="AIF99046.1"/>
    </source>
</evidence>
<proteinExistence type="predicted"/>
<dbReference type="AlphaFoldDB" id="A0A075NZQ9"/>
<dbReference type="Pfam" id="PF19924">
    <property type="entry name" value="DUF6387"/>
    <property type="match status" value="1"/>
</dbReference>
<organism evidence="1 2">
    <name type="scientific">Alteromonas australica</name>
    <dbReference type="NCBI Taxonomy" id="589873"/>
    <lineage>
        <taxon>Bacteria</taxon>
        <taxon>Pseudomonadati</taxon>
        <taxon>Pseudomonadota</taxon>
        <taxon>Gammaproteobacteria</taxon>
        <taxon>Alteromonadales</taxon>
        <taxon>Alteromonadaceae</taxon>
        <taxon>Alteromonas/Salinimonas group</taxon>
        <taxon>Alteromonas</taxon>
    </lineage>
</organism>
<dbReference type="Proteomes" id="UP000056090">
    <property type="component" value="Chromosome"/>
</dbReference>
<dbReference type="RefSeq" id="WP_044057186.1">
    <property type="nucleotide sequence ID" value="NZ_CBCSKJ010000001.1"/>
</dbReference>